<evidence type="ECO:0000313" key="8">
    <source>
        <dbReference type="EMBL" id="KFM76870.1"/>
    </source>
</evidence>
<evidence type="ECO:0000256" key="1">
    <source>
        <dbReference type="ARBA" id="ARBA00004123"/>
    </source>
</evidence>
<dbReference type="GO" id="GO:0051301">
    <property type="term" value="P:cell division"/>
    <property type="evidence" value="ECO:0007669"/>
    <property type="project" value="UniProtKB-KW"/>
</dbReference>
<keyword evidence="2" id="KW-0132">Cell division</keyword>
<dbReference type="GO" id="GO:0000796">
    <property type="term" value="C:condensin complex"/>
    <property type="evidence" value="ECO:0007669"/>
    <property type="project" value="TreeGrafter"/>
</dbReference>
<evidence type="ECO:0000256" key="6">
    <source>
        <dbReference type="ARBA" id="ARBA00023306"/>
    </source>
</evidence>
<proteinExistence type="predicted"/>
<dbReference type="InterPro" id="IPR032682">
    <property type="entry name" value="Cnd1_C"/>
</dbReference>
<evidence type="ECO:0000256" key="3">
    <source>
        <dbReference type="ARBA" id="ARBA00022776"/>
    </source>
</evidence>
<dbReference type="InterPro" id="IPR026971">
    <property type="entry name" value="CND1/NCAPD3"/>
</dbReference>
<accession>A0A087UHN1</accession>
<keyword evidence="3" id="KW-0498">Mitosis</keyword>
<reference evidence="8 9" key="1">
    <citation type="submission" date="2013-11" db="EMBL/GenBank/DDBJ databases">
        <title>Genome sequencing of Stegodyphus mimosarum.</title>
        <authorList>
            <person name="Bechsgaard J."/>
        </authorList>
    </citation>
    <scope>NUCLEOTIDE SEQUENCE [LARGE SCALE GENOMIC DNA]</scope>
</reference>
<dbReference type="Proteomes" id="UP000054359">
    <property type="component" value="Unassembled WGS sequence"/>
</dbReference>
<evidence type="ECO:0000256" key="4">
    <source>
        <dbReference type="ARBA" id="ARBA00023067"/>
    </source>
</evidence>
<dbReference type="Pfam" id="PF12717">
    <property type="entry name" value="Cnd1"/>
    <property type="match status" value="1"/>
</dbReference>
<gene>
    <name evidence="8" type="ORF">X975_16022</name>
</gene>
<dbReference type="SUPFAM" id="SSF48371">
    <property type="entry name" value="ARM repeat"/>
    <property type="match status" value="1"/>
</dbReference>
<keyword evidence="9" id="KW-1185">Reference proteome</keyword>
<dbReference type="GO" id="GO:0005634">
    <property type="term" value="C:nucleus"/>
    <property type="evidence" value="ECO:0007669"/>
    <property type="project" value="UniProtKB-SubCell"/>
</dbReference>
<keyword evidence="6" id="KW-0131">Cell cycle</keyword>
<dbReference type="InterPro" id="IPR011989">
    <property type="entry name" value="ARM-like"/>
</dbReference>
<comment type="subcellular location">
    <subcellularLocation>
        <location evidence="1">Nucleus</location>
    </subcellularLocation>
</comment>
<evidence type="ECO:0000256" key="2">
    <source>
        <dbReference type="ARBA" id="ARBA00022618"/>
    </source>
</evidence>
<evidence type="ECO:0000259" key="7">
    <source>
        <dbReference type="Pfam" id="PF12717"/>
    </source>
</evidence>
<dbReference type="GO" id="GO:0007076">
    <property type="term" value="P:mitotic chromosome condensation"/>
    <property type="evidence" value="ECO:0007669"/>
    <property type="project" value="InterPro"/>
</dbReference>
<evidence type="ECO:0000256" key="5">
    <source>
        <dbReference type="ARBA" id="ARBA00023242"/>
    </source>
</evidence>
<name>A0A087UHN1_STEMI</name>
<dbReference type="PANTHER" id="PTHR14222:SF2">
    <property type="entry name" value="CONDENSIN COMPLEX SUBUNIT 1"/>
    <property type="match status" value="1"/>
</dbReference>
<dbReference type="PANTHER" id="PTHR14222">
    <property type="entry name" value="CONDENSIN"/>
    <property type="match status" value="1"/>
</dbReference>
<dbReference type="GO" id="GO:0042393">
    <property type="term" value="F:histone binding"/>
    <property type="evidence" value="ECO:0007669"/>
    <property type="project" value="TreeGrafter"/>
</dbReference>
<dbReference type="OMA" id="NIVEPWT"/>
<feature type="non-terminal residue" evidence="8">
    <location>
        <position position="429"/>
    </location>
</feature>
<keyword evidence="4" id="KW-0226">DNA condensation</keyword>
<feature type="domain" description="Condensin complex subunit 1 C-terminal" evidence="7">
    <location>
        <begin position="210"/>
        <end position="370"/>
    </location>
</feature>
<dbReference type="GO" id="GO:0010032">
    <property type="term" value="P:meiotic chromosome condensation"/>
    <property type="evidence" value="ECO:0007669"/>
    <property type="project" value="TreeGrafter"/>
</dbReference>
<dbReference type="STRING" id="407821.A0A087UHN1"/>
<protein>
    <submittedName>
        <fullName evidence="8">Condensin complex subunit 1</fullName>
    </submittedName>
</protein>
<dbReference type="AlphaFoldDB" id="A0A087UHN1"/>
<dbReference type="Gene3D" id="1.25.10.10">
    <property type="entry name" value="Leucine-rich Repeat Variant"/>
    <property type="match status" value="1"/>
</dbReference>
<dbReference type="GO" id="GO:0000779">
    <property type="term" value="C:condensed chromosome, centromeric region"/>
    <property type="evidence" value="ECO:0007669"/>
    <property type="project" value="TreeGrafter"/>
</dbReference>
<evidence type="ECO:0000313" key="9">
    <source>
        <dbReference type="Proteomes" id="UP000054359"/>
    </source>
</evidence>
<dbReference type="EMBL" id="KK119838">
    <property type="protein sequence ID" value="KFM76870.1"/>
    <property type="molecule type" value="Genomic_DNA"/>
</dbReference>
<dbReference type="InterPro" id="IPR016024">
    <property type="entry name" value="ARM-type_fold"/>
</dbReference>
<keyword evidence="5" id="KW-0539">Nucleus</keyword>
<dbReference type="OrthoDB" id="436262at2759"/>
<organism evidence="8 9">
    <name type="scientific">Stegodyphus mimosarum</name>
    <name type="common">African social velvet spider</name>
    <dbReference type="NCBI Taxonomy" id="407821"/>
    <lineage>
        <taxon>Eukaryota</taxon>
        <taxon>Metazoa</taxon>
        <taxon>Ecdysozoa</taxon>
        <taxon>Arthropoda</taxon>
        <taxon>Chelicerata</taxon>
        <taxon>Arachnida</taxon>
        <taxon>Araneae</taxon>
        <taxon>Araneomorphae</taxon>
        <taxon>Entelegynae</taxon>
        <taxon>Eresoidea</taxon>
        <taxon>Eresidae</taxon>
        <taxon>Stegodyphus</taxon>
    </lineage>
</organism>
<sequence length="429" mass="48791">MADEAICTIFVMIDKPTVLCAEICAKIASLISENSVLTTVLPNSELFEIPNMLLARFLSLCGHVALQYVMYLKLDIFAYLRKQEMQRRRRRSSIPKIFSTPKPGFLSTPKSLSRKKHESYRLVPPTDEETTYEQILDMCSKEVKDDTTLLGMLLPFVKEKCLWSLRHHDKEVQAAAALALAKFMLVSEQVCEENMQLFATITEKSPESYIRANMVIAMGDLCTSYPNIVEPWTSQIYQRLRDPESSVREAAIITLTHLILYDFVRVKSLISEAAKCIADSDAGVSSVAMYLFEELSKKGNVIYNIIPDVISSLSDPKSGFSEESFQIVMKHILQYVEKEKLVEGLVEKLCCRFTDSSTEVQLHELTFCLSILTLNDKCYTKLMEFKNLLKERMSDPVIMKYITNISANAKKNDAKTATELEIFRKELGI</sequence>